<feature type="region of interest" description="Disordered" evidence="1">
    <location>
        <begin position="48"/>
        <end position="73"/>
    </location>
</feature>
<dbReference type="AlphaFoldDB" id="A0ABD1V3W6"/>
<dbReference type="Proteomes" id="UP001604336">
    <property type="component" value="Unassembled WGS sequence"/>
</dbReference>
<organism evidence="2 3">
    <name type="scientific">Abeliophyllum distichum</name>
    <dbReference type="NCBI Taxonomy" id="126358"/>
    <lineage>
        <taxon>Eukaryota</taxon>
        <taxon>Viridiplantae</taxon>
        <taxon>Streptophyta</taxon>
        <taxon>Embryophyta</taxon>
        <taxon>Tracheophyta</taxon>
        <taxon>Spermatophyta</taxon>
        <taxon>Magnoliopsida</taxon>
        <taxon>eudicotyledons</taxon>
        <taxon>Gunneridae</taxon>
        <taxon>Pentapetalae</taxon>
        <taxon>asterids</taxon>
        <taxon>lamiids</taxon>
        <taxon>Lamiales</taxon>
        <taxon>Oleaceae</taxon>
        <taxon>Forsythieae</taxon>
        <taxon>Abeliophyllum</taxon>
    </lineage>
</organism>
<comment type="caution">
    <text evidence="2">The sequence shown here is derived from an EMBL/GenBank/DDBJ whole genome shotgun (WGS) entry which is preliminary data.</text>
</comment>
<proteinExistence type="predicted"/>
<gene>
    <name evidence="2" type="ORF">Adt_05368</name>
</gene>
<protein>
    <submittedName>
        <fullName evidence="2">Uncharacterized protein</fullName>
    </submittedName>
</protein>
<sequence length="107" mass="12133">MKGSTYFRQLVDFFCPPHLVDDEDVRITWLSFSKQSFLCLIVKSSSMGHGMGPDPPSTSQVFHGSDDGDMSPNNRSVVSTLDIDYNRRIGGDCDTYVRFLFFFMVFA</sequence>
<keyword evidence="3" id="KW-1185">Reference proteome</keyword>
<evidence type="ECO:0000313" key="2">
    <source>
        <dbReference type="EMBL" id="KAL2532017.1"/>
    </source>
</evidence>
<evidence type="ECO:0000256" key="1">
    <source>
        <dbReference type="SAM" id="MobiDB-lite"/>
    </source>
</evidence>
<accession>A0ABD1V3W6</accession>
<evidence type="ECO:0000313" key="3">
    <source>
        <dbReference type="Proteomes" id="UP001604336"/>
    </source>
</evidence>
<name>A0ABD1V3W6_9LAMI</name>
<dbReference type="EMBL" id="JBFOLK010000002">
    <property type="protein sequence ID" value="KAL2532017.1"/>
    <property type="molecule type" value="Genomic_DNA"/>
</dbReference>
<reference evidence="3" key="1">
    <citation type="submission" date="2024-07" db="EMBL/GenBank/DDBJ databases">
        <title>Two chromosome-level genome assemblies of Korean endemic species Abeliophyllum distichum and Forsythia ovata (Oleaceae).</title>
        <authorList>
            <person name="Jang H."/>
        </authorList>
    </citation>
    <scope>NUCLEOTIDE SEQUENCE [LARGE SCALE GENOMIC DNA]</scope>
</reference>